<feature type="binding site" evidence="7">
    <location>
        <begin position="191"/>
        <end position="194"/>
    </location>
    <ligand>
        <name>substrate</name>
    </ligand>
</feature>
<evidence type="ECO:0000256" key="6">
    <source>
        <dbReference type="ARBA" id="ARBA00022694"/>
    </source>
</evidence>
<comment type="catalytic activity">
    <reaction evidence="1 7">
        <text>guanosine(46) in tRNA + S-adenosyl-L-methionine = N(7)-methylguanosine(46) in tRNA + S-adenosyl-L-homocysteine</text>
        <dbReference type="Rhea" id="RHEA:42708"/>
        <dbReference type="Rhea" id="RHEA-COMP:10188"/>
        <dbReference type="Rhea" id="RHEA-COMP:10189"/>
        <dbReference type="ChEBI" id="CHEBI:57856"/>
        <dbReference type="ChEBI" id="CHEBI:59789"/>
        <dbReference type="ChEBI" id="CHEBI:74269"/>
        <dbReference type="ChEBI" id="CHEBI:74480"/>
        <dbReference type="EC" id="2.1.1.33"/>
    </reaction>
</comment>
<comment type="caution">
    <text evidence="8">The sequence shown here is derived from an EMBL/GenBank/DDBJ whole genome shotgun (WGS) entry which is preliminary data.</text>
</comment>
<feature type="binding site" evidence="7">
    <location>
        <position position="154"/>
    </location>
    <ligand>
        <name>substrate</name>
    </ligand>
</feature>
<keyword evidence="5 7" id="KW-0949">S-adenosyl-L-methionine</keyword>
<feature type="binding site" evidence="7">
    <location>
        <position position="118"/>
    </location>
    <ligand>
        <name>S-adenosyl-L-methionine</name>
        <dbReference type="ChEBI" id="CHEBI:59789"/>
    </ligand>
</feature>
<keyword evidence="3 7" id="KW-0489">Methyltransferase</keyword>
<dbReference type="InterPro" id="IPR029063">
    <property type="entry name" value="SAM-dependent_MTases_sf"/>
</dbReference>
<keyword evidence="9" id="KW-1185">Reference proteome</keyword>
<dbReference type="EC" id="2.1.1.33" evidence="7"/>
<feature type="binding site" evidence="7">
    <location>
        <position position="122"/>
    </location>
    <ligand>
        <name>substrate</name>
    </ligand>
</feature>
<evidence type="ECO:0000256" key="1">
    <source>
        <dbReference type="ARBA" id="ARBA00000142"/>
    </source>
</evidence>
<sequence>MRLRNKPWAQDKIEEHPGIVVINPEEWKGKWAEQFNNNNPIHIEVGTGKGQFITEMSKLHPNVNYIGIERQKSIVVSAIDKIKESGQKNVRMINVNAVELNQYFAENEVHRVYLNFSDPWPKNRHEKRRLSHDSFLESYENVLIPNGEIHMKTDNQGLFEYSLHSFSKYGMVLNNVSLDLHKSGIEGNIMTEYEEKFSEKGNRIYRCEAVYRNG</sequence>
<accession>A0ABS9H2N4</accession>
<comment type="function">
    <text evidence="2 7">Catalyzes the formation of N(7)-methylguanine at position 46 (m7G46) in tRNA.</text>
</comment>
<dbReference type="Proteomes" id="UP001649381">
    <property type="component" value="Unassembled WGS sequence"/>
</dbReference>
<gene>
    <name evidence="7 8" type="primary">trmB</name>
    <name evidence="8" type="ORF">L2716_11365</name>
</gene>
<dbReference type="Gene3D" id="3.40.50.150">
    <property type="entry name" value="Vaccinia Virus protein VP39"/>
    <property type="match status" value="1"/>
</dbReference>
<dbReference type="InterPro" id="IPR055361">
    <property type="entry name" value="tRNA_methyltr_TrmB_bact"/>
</dbReference>
<dbReference type="GO" id="GO:0008176">
    <property type="term" value="F:tRNA (guanine(46)-N7)-methyltransferase activity"/>
    <property type="evidence" value="ECO:0007669"/>
    <property type="project" value="UniProtKB-EC"/>
</dbReference>
<comment type="pathway">
    <text evidence="7">tRNA modification; N(7)-methylguanine-tRNA biosynthesis.</text>
</comment>
<evidence type="ECO:0000256" key="4">
    <source>
        <dbReference type="ARBA" id="ARBA00022679"/>
    </source>
</evidence>
<feature type="binding site" evidence="7">
    <location>
        <position position="69"/>
    </location>
    <ligand>
        <name>S-adenosyl-L-methionine</name>
        <dbReference type="ChEBI" id="CHEBI:59789"/>
    </ligand>
</feature>
<dbReference type="InterPro" id="IPR003358">
    <property type="entry name" value="tRNA_(Gua-N-7)_MeTrfase_Trmb"/>
</dbReference>
<dbReference type="RefSeq" id="WP_236334671.1">
    <property type="nucleotide sequence ID" value="NZ_JAKIJS010000001.1"/>
</dbReference>
<organism evidence="8 9">
    <name type="scientific">Pseudalkalibacillus berkeleyi</name>
    <dbReference type="NCBI Taxonomy" id="1069813"/>
    <lineage>
        <taxon>Bacteria</taxon>
        <taxon>Bacillati</taxon>
        <taxon>Bacillota</taxon>
        <taxon>Bacilli</taxon>
        <taxon>Bacillales</taxon>
        <taxon>Fictibacillaceae</taxon>
        <taxon>Pseudalkalibacillus</taxon>
    </lineage>
</organism>
<dbReference type="HAMAP" id="MF_01057">
    <property type="entry name" value="tRNA_methyltr_TrmB"/>
    <property type="match status" value="1"/>
</dbReference>
<comment type="similarity">
    <text evidence="7">Belongs to the class I-like SAM-binding methyltransferase superfamily. TrmB family.</text>
</comment>
<keyword evidence="4 7" id="KW-0808">Transferase</keyword>
<dbReference type="Pfam" id="PF02390">
    <property type="entry name" value="Methyltransf_4"/>
    <property type="match status" value="1"/>
</dbReference>
<dbReference type="PROSITE" id="PS51625">
    <property type="entry name" value="SAM_MT_TRMB"/>
    <property type="match status" value="1"/>
</dbReference>
<evidence type="ECO:0000256" key="7">
    <source>
        <dbReference type="HAMAP-Rule" id="MF_01057"/>
    </source>
</evidence>
<dbReference type="PANTHER" id="PTHR23417:SF14">
    <property type="entry name" value="PENTACOTRIPEPTIDE-REPEAT REGION OF PRORP DOMAIN-CONTAINING PROTEIN"/>
    <property type="match status" value="1"/>
</dbReference>
<evidence type="ECO:0000256" key="2">
    <source>
        <dbReference type="ARBA" id="ARBA00003015"/>
    </source>
</evidence>
<protein>
    <recommendedName>
        <fullName evidence="7">tRNA (guanine-N(7)-)-methyltransferase</fullName>
        <ecNumber evidence="7">2.1.1.33</ecNumber>
    </recommendedName>
    <alternativeName>
        <fullName evidence="7">tRNA (guanine(46)-N(7))-methyltransferase</fullName>
    </alternativeName>
    <alternativeName>
        <fullName evidence="7">tRNA(m7G46)-methyltransferase</fullName>
    </alternativeName>
</protein>
<dbReference type="EMBL" id="JAKIJS010000001">
    <property type="protein sequence ID" value="MCF6138326.1"/>
    <property type="molecule type" value="Genomic_DNA"/>
</dbReference>
<keyword evidence="6 7" id="KW-0819">tRNA processing</keyword>
<feature type="binding site" evidence="7">
    <location>
        <position position="44"/>
    </location>
    <ligand>
        <name>S-adenosyl-L-methionine</name>
        <dbReference type="ChEBI" id="CHEBI:59789"/>
    </ligand>
</feature>
<dbReference type="NCBIfam" id="TIGR00091">
    <property type="entry name" value="tRNA (guanosine(46)-N7)-methyltransferase TrmB"/>
    <property type="match status" value="1"/>
</dbReference>
<dbReference type="NCBIfam" id="NF001080">
    <property type="entry name" value="PRK00121.2-2"/>
    <property type="match status" value="1"/>
</dbReference>
<name>A0ABS9H2N4_9BACL</name>
<dbReference type="SUPFAM" id="SSF53335">
    <property type="entry name" value="S-adenosyl-L-methionine-dependent methyltransferases"/>
    <property type="match status" value="1"/>
</dbReference>
<evidence type="ECO:0000313" key="8">
    <source>
        <dbReference type="EMBL" id="MCF6138326.1"/>
    </source>
</evidence>
<reference evidence="8 9" key="1">
    <citation type="submission" date="2022-01" db="EMBL/GenBank/DDBJ databases">
        <title>Alkalihalobacillus sp. EGI L200015, a novel bacterium isolated from a salt lake sediment.</title>
        <authorList>
            <person name="Gao L."/>
            <person name="Fang B.-Z."/>
            <person name="Li W.-J."/>
        </authorList>
    </citation>
    <scope>NUCLEOTIDE SEQUENCE [LARGE SCALE GENOMIC DNA]</scope>
    <source>
        <strain evidence="8 9">KCTC 12718</strain>
    </source>
</reference>
<feature type="binding site" evidence="7">
    <location>
        <position position="96"/>
    </location>
    <ligand>
        <name>S-adenosyl-L-methionine</name>
        <dbReference type="ChEBI" id="CHEBI:59789"/>
    </ligand>
</feature>
<proteinExistence type="inferred from homology"/>
<evidence type="ECO:0000256" key="5">
    <source>
        <dbReference type="ARBA" id="ARBA00022691"/>
    </source>
</evidence>
<dbReference type="PANTHER" id="PTHR23417">
    <property type="entry name" value="3-DEOXY-D-MANNO-OCTULOSONIC-ACID TRANSFERASE/TRNA GUANINE-N 7 - -METHYLTRANSFERASE"/>
    <property type="match status" value="1"/>
</dbReference>
<feature type="region of interest" description="Interaction with RNA" evidence="7">
    <location>
        <begin position="124"/>
        <end position="129"/>
    </location>
</feature>
<evidence type="ECO:0000313" key="9">
    <source>
        <dbReference type="Proteomes" id="UP001649381"/>
    </source>
</evidence>
<evidence type="ECO:0000256" key="3">
    <source>
        <dbReference type="ARBA" id="ARBA00022603"/>
    </source>
</evidence>